<keyword evidence="4" id="KW-1185">Reference proteome</keyword>
<evidence type="ECO:0000256" key="1">
    <source>
        <dbReference type="SAM" id="MobiDB-lite"/>
    </source>
</evidence>
<sequence>MSKHPNPVRGYVPCPVCSSEATVHQVGEGRLIAEGEPPKNSRNLGLKYYKCPNCGNSSMSKSVDKYIEERFSTERIMVGQKLEALDSTEANALETVESVEHDAIAEPSDSKVESTELTESETEEKAPLSKSFFSFKRVLTALGVLIVLLWAFRLLMPKPQSEEVANAATE</sequence>
<dbReference type="Proteomes" id="UP000030520">
    <property type="component" value="Unassembled WGS sequence"/>
</dbReference>
<keyword evidence="2" id="KW-0472">Membrane</keyword>
<proteinExistence type="predicted"/>
<keyword evidence="2" id="KW-1133">Transmembrane helix</keyword>
<name>A0ABR4Y9Y4_9VIBR</name>
<protein>
    <submittedName>
        <fullName evidence="3">Uncharacterized protein</fullName>
    </submittedName>
</protein>
<keyword evidence="2" id="KW-0812">Transmembrane</keyword>
<accession>A0ABR4Y9Y4</accession>
<feature type="compositionally biased region" description="Basic and acidic residues" evidence="1">
    <location>
        <begin position="102"/>
        <end position="114"/>
    </location>
</feature>
<evidence type="ECO:0000313" key="3">
    <source>
        <dbReference type="EMBL" id="KHA59842.1"/>
    </source>
</evidence>
<evidence type="ECO:0000256" key="2">
    <source>
        <dbReference type="SAM" id="Phobius"/>
    </source>
</evidence>
<evidence type="ECO:0000313" key="4">
    <source>
        <dbReference type="Proteomes" id="UP000030520"/>
    </source>
</evidence>
<comment type="caution">
    <text evidence="3">The sequence shown here is derived from an EMBL/GenBank/DDBJ whole genome shotgun (WGS) entry which is preliminary data.</text>
</comment>
<feature type="region of interest" description="Disordered" evidence="1">
    <location>
        <begin position="102"/>
        <end position="123"/>
    </location>
</feature>
<organism evidence="3 4">
    <name type="scientific">Vibrio variabilis</name>
    <dbReference type="NCBI Taxonomy" id="990271"/>
    <lineage>
        <taxon>Bacteria</taxon>
        <taxon>Pseudomonadati</taxon>
        <taxon>Pseudomonadota</taxon>
        <taxon>Gammaproteobacteria</taxon>
        <taxon>Vibrionales</taxon>
        <taxon>Vibrionaceae</taxon>
        <taxon>Vibrio</taxon>
    </lineage>
</organism>
<dbReference type="RefSeq" id="WP_038215979.1">
    <property type="nucleotide sequence ID" value="NZ_JRWM01000023.1"/>
</dbReference>
<reference evidence="3 4" key="1">
    <citation type="submission" date="2014-10" db="EMBL/GenBank/DDBJ databases">
        <title>Genome sequencing of Vibrio variabilis T01.</title>
        <authorList>
            <person name="Chan K.-G."/>
            <person name="Mohamad N.I."/>
        </authorList>
    </citation>
    <scope>NUCLEOTIDE SEQUENCE [LARGE SCALE GENOMIC DNA]</scope>
    <source>
        <strain evidence="3 4">T01</strain>
    </source>
</reference>
<dbReference type="EMBL" id="JRWM01000023">
    <property type="protein sequence ID" value="KHA59842.1"/>
    <property type="molecule type" value="Genomic_DNA"/>
</dbReference>
<gene>
    <name evidence="3" type="ORF">NL53_14535</name>
</gene>
<feature type="transmembrane region" description="Helical" evidence="2">
    <location>
        <begin position="138"/>
        <end position="156"/>
    </location>
</feature>